<comment type="caution">
    <text evidence="4">The sequence shown here is derived from an EMBL/GenBank/DDBJ whole genome shotgun (WGS) entry which is preliminary data.</text>
</comment>
<dbReference type="RefSeq" id="WP_034639476.1">
    <property type="nucleotide sequence ID" value="NZ_CBCSJC010000008.1"/>
</dbReference>
<feature type="domain" description="SLH" evidence="3">
    <location>
        <begin position="96"/>
        <end position="153"/>
    </location>
</feature>
<evidence type="ECO:0000313" key="5">
    <source>
        <dbReference type="Proteomes" id="UP000027822"/>
    </source>
</evidence>
<reference evidence="4 5" key="1">
    <citation type="submission" date="2014-06" db="EMBL/GenBank/DDBJ databases">
        <title>Draft genome sequence of Bacillus manliponensis JCM 15802 (MCCC 1A00708).</title>
        <authorList>
            <person name="Lai Q."/>
            <person name="Liu Y."/>
            <person name="Shao Z."/>
        </authorList>
    </citation>
    <scope>NUCLEOTIDE SEQUENCE [LARGE SCALE GENOMIC DNA]</scope>
    <source>
        <strain evidence="4 5">JCM 15802</strain>
    </source>
</reference>
<proteinExistence type="predicted"/>
<dbReference type="OrthoDB" id="2079983at2"/>
<dbReference type="eggNOG" id="COG2247">
    <property type="taxonomic scope" value="Bacteria"/>
</dbReference>
<dbReference type="PANTHER" id="PTHR43308:SF5">
    <property type="entry name" value="S-LAYER PROTEIN _ PEPTIDOGLYCAN ENDO-BETA-N-ACETYLGLUCOSAMINIDASE"/>
    <property type="match status" value="1"/>
</dbReference>
<dbReference type="PANTHER" id="PTHR43308">
    <property type="entry name" value="OUTER MEMBRANE PROTEIN ALPHA-RELATED"/>
    <property type="match status" value="1"/>
</dbReference>
<feature type="domain" description="SLH" evidence="3">
    <location>
        <begin position="32"/>
        <end position="95"/>
    </location>
</feature>
<evidence type="ECO:0000256" key="1">
    <source>
        <dbReference type="ARBA" id="ARBA00022729"/>
    </source>
</evidence>
<organism evidence="4 5">
    <name type="scientific">Bacillus manliponensis</name>
    <dbReference type="NCBI Taxonomy" id="574376"/>
    <lineage>
        <taxon>Bacteria</taxon>
        <taxon>Bacillati</taxon>
        <taxon>Bacillota</taxon>
        <taxon>Bacilli</taxon>
        <taxon>Bacillales</taxon>
        <taxon>Bacillaceae</taxon>
        <taxon>Bacillus</taxon>
        <taxon>Bacillus cereus group</taxon>
    </lineage>
</organism>
<dbReference type="PROSITE" id="PS51272">
    <property type="entry name" value="SLH"/>
    <property type="match status" value="3"/>
</dbReference>
<dbReference type="Proteomes" id="UP000027822">
    <property type="component" value="Unassembled WGS sequence"/>
</dbReference>
<dbReference type="Gene3D" id="2.60.40.1220">
    <property type="match status" value="1"/>
</dbReference>
<dbReference type="eggNOG" id="COG4886">
    <property type="taxonomic scope" value="Bacteria"/>
</dbReference>
<name>A0A073JXX6_9BACI</name>
<feature type="domain" description="SLH" evidence="3">
    <location>
        <begin position="154"/>
        <end position="216"/>
    </location>
</feature>
<dbReference type="AlphaFoldDB" id="A0A073JXX6"/>
<dbReference type="EMBL" id="JOTN01000009">
    <property type="protein sequence ID" value="KEK19146.1"/>
    <property type="molecule type" value="Genomic_DNA"/>
</dbReference>
<keyword evidence="1 2" id="KW-0732">Signal</keyword>
<accession>A0A073JXX6</accession>
<gene>
    <name evidence="4" type="ORF">BAMA_24355</name>
</gene>
<protein>
    <recommendedName>
        <fullName evidence="3">SLH domain-containing protein</fullName>
    </recommendedName>
</protein>
<keyword evidence="5" id="KW-1185">Reference proteome</keyword>
<feature type="chain" id="PRO_5001690682" description="SLH domain-containing protein" evidence="2">
    <location>
        <begin position="32"/>
        <end position="941"/>
    </location>
</feature>
<sequence length="941" mass="98307">MAKNKSYNKLIAGTMTAAMVAGVVAPVAASAEEKKFSDVPAGQWYTEAINAMAAKGIISGKGDGTFGLGENVTRAQVATFMVKAKEIKVDDNAKPSFTDVAENNMYKKFIAAAEANKIMSGIGGGNFGPDKELTRVEMAQILVNAYGFKADENNKKSFDDIKDLTWGTAAIETLASLEIVKGDGKNFNPHGVVTREQAAQFIYNAMNYKAPTPEVKQPKVESVKAINATQVEVKFTVEVDTTEAEKVANYAVNSTNPTKVKLGTDKKTAVLTFANANQVQVTNGVLTVDPIATAADKSKKTEKFVQVFSYKDEVAPTVASVEAKTNGSVAKSLTVKATEPIQSGLVKVNGSYVTANFNNTDTAEITGLSLETGKTHTIELVNLTDMAGNKTVSTSATFTVSVDTALPTATLTAKGDKEILVTFNKSMDTASVISALGNGAVKNEALANVETGTPTVVADTNDTQFVIPVTEANIYKDKANRTFTVVLPNTVKDKLGNKLTATTQAVALVKDTAKPVATGYNVVKDNDGKVKEIEVNFSEGLAAGTPAVPSIVNENGVAVASFLGGLTVQPVKAGDKKVVYKATTPAKLSGKFAFSFAKDLVTDQAETPNKSDAFNYTIDFGAGASTFELKTATATGNVITVDFDKAVKGGAVANSATDLNNYSLAGKPLPAGTTIVLNPAQTVATITLPAEESVEKTDAAAVFTVTNVQAVSGEVVKSYTGTVSVVDNFKPVLQSAKVLDNKTIELTYSENIKLSAIDALVGDEFKVLEGSNELTLADNELKANAVSGFANKVRITVAKGTDVAGTPAKDATATKGGAEAAKVTVEDAKKASKDATYNYTVEDNAGKLEVKDASGKVTDLDASGNGTFVVDGVKLTLADAKAGDVFTLTTTAPVAEVKPQSATTLDLTKEIAVETKSATTVDLRDVQGNAHKAKVKVSVAK</sequence>
<dbReference type="STRING" id="574376.BAMA_24355"/>
<dbReference type="InterPro" id="IPR014755">
    <property type="entry name" value="Cu-Rt/internalin_Ig-like"/>
</dbReference>
<evidence type="ECO:0000259" key="3">
    <source>
        <dbReference type="PROSITE" id="PS51272"/>
    </source>
</evidence>
<dbReference type="InterPro" id="IPR001119">
    <property type="entry name" value="SLH_dom"/>
</dbReference>
<dbReference type="InterPro" id="IPR051465">
    <property type="entry name" value="Cell_Envelope_Struct_Comp"/>
</dbReference>
<evidence type="ECO:0000256" key="2">
    <source>
        <dbReference type="SAM" id="SignalP"/>
    </source>
</evidence>
<evidence type="ECO:0000313" key="4">
    <source>
        <dbReference type="EMBL" id="KEK19146.1"/>
    </source>
</evidence>
<dbReference type="Pfam" id="PF00395">
    <property type="entry name" value="SLH"/>
    <property type="match status" value="3"/>
</dbReference>
<feature type="signal peptide" evidence="2">
    <location>
        <begin position="1"/>
        <end position="31"/>
    </location>
</feature>